<dbReference type="Pfam" id="PF10610">
    <property type="entry name" value="Tafi-CsgC"/>
    <property type="match status" value="1"/>
</dbReference>
<dbReference type="InterPro" id="IPR014491">
    <property type="entry name" value="Curli_production_prot_CsgC"/>
</dbReference>
<evidence type="ECO:0000313" key="8">
    <source>
        <dbReference type="Proteomes" id="UP000591803"/>
    </source>
</evidence>
<dbReference type="Gene3D" id="2.60.40.2420">
    <property type="match status" value="1"/>
</dbReference>
<dbReference type="Proteomes" id="UP000591803">
    <property type="component" value="Unassembled WGS sequence"/>
</dbReference>
<keyword evidence="3" id="KW-0732">Signal</keyword>
<evidence type="ECO:0000256" key="3">
    <source>
        <dbReference type="ARBA" id="ARBA00022729"/>
    </source>
</evidence>
<dbReference type="EMBL" id="JABXRI010000001">
    <property type="protein sequence ID" value="MBA8063057.1"/>
    <property type="molecule type" value="Genomic_DNA"/>
</dbReference>
<evidence type="ECO:0000256" key="1">
    <source>
        <dbReference type="ARBA" id="ARBA00004418"/>
    </source>
</evidence>
<name>A0A7W3D4W2_CITFR</name>
<gene>
    <name evidence="7" type="primary">csgC</name>
    <name evidence="7" type="ORF">HV077_11750</name>
</gene>
<evidence type="ECO:0000256" key="5">
    <source>
        <dbReference type="ARBA" id="ARBA00023186"/>
    </source>
</evidence>
<keyword evidence="4 6" id="KW-0574">Periplasm</keyword>
<sequence>MHTLLLIAALSNQITFNTTQQGEMYTIIPQVTLTQSCECQVQVFAIREGKGGQSQTQQKTSLSVPANRPIDLTKLSFNISAEDSVKIIVTVSDGQSLHLSQQWTDSSGHS</sequence>
<keyword evidence="5 6" id="KW-0143">Chaperone</keyword>
<reference evidence="7 8" key="1">
    <citation type="submission" date="2020-06" db="EMBL/GenBank/DDBJ databases">
        <title>REHAB project genomes.</title>
        <authorList>
            <person name="Shaw L.P."/>
        </authorList>
    </citation>
    <scope>NUCLEOTIDE SEQUENCE [LARGE SCALE GENOMIC DNA]</scope>
    <source>
        <strain evidence="7 8">RHBSTW-00116</strain>
    </source>
</reference>
<accession>A0A7W3D4W2</accession>
<dbReference type="AlphaFoldDB" id="A0A7W3D4W2"/>
<evidence type="ECO:0000256" key="6">
    <source>
        <dbReference type="PIRNR" id="PIRNR018100"/>
    </source>
</evidence>
<comment type="subcellular location">
    <subcellularLocation>
        <location evidence="1 6">Periplasm</location>
    </subcellularLocation>
</comment>
<dbReference type="NCBIfam" id="NF007507">
    <property type="entry name" value="PRK10102.1"/>
    <property type="match status" value="1"/>
</dbReference>
<comment type="caution">
    <text evidence="7">The sequence shown here is derived from an EMBL/GenBank/DDBJ whole genome shotgun (WGS) entry which is preliminary data.</text>
</comment>
<evidence type="ECO:0000256" key="2">
    <source>
        <dbReference type="ARBA" id="ARBA00006329"/>
    </source>
</evidence>
<organism evidence="7 8">
    <name type="scientific">Citrobacter freundii</name>
    <dbReference type="NCBI Taxonomy" id="546"/>
    <lineage>
        <taxon>Bacteria</taxon>
        <taxon>Pseudomonadati</taxon>
        <taxon>Pseudomonadota</taxon>
        <taxon>Gammaproteobacteria</taxon>
        <taxon>Enterobacterales</taxon>
        <taxon>Enterobacteriaceae</taxon>
        <taxon>Citrobacter</taxon>
        <taxon>Citrobacter freundii complex</taxon>
    </lineage>
</organism>
<dbReference type="GO" id="GO:0042597">
    <property type="term" value="C:periplasmic space"/>
    <property type="evidence" value="ECO:0007669"/>
    <property type="project" value="UniProtKB-SubCell"/>
</dbReference>
<evidence type="ECO:0000313" key="7">
    <source>
        <dbReference type="EMBL" id="MBA8063057.1"/>
    </source>
</evidence>
<dbReference type="PIRSF" id="PIRSF018100">
    <property type="entry name" value="CsgC"/>
    <property type="match status" value="1"/>
</dbReference>
<comment type="similarity">
    <text evidence="2 6">Belongs to the CsgC/AgfC family.</text>
</comment>
<dbReference type="InterPro" id="IPR053722">
    <property type="entry name" value="Curli_assembly_CsgC/AgfC"/>
</dbReference>
<proteinExistence type="inferred from homology"/>
<evidence type="ECO:0000256" key="4">
    <source>
        <dbReference type="ARBA" id="ARBA00022764"/>
    </source>
</evidence>
<protein>
    <recommendedName>
        <fullName evidence="6">Curli assembly protein</fullName>
    </recommendedName>
</protein>